<accession>A0A7V4U438</accession>
<dbReference type="InterPro" id="IPR035987">
    <property type="entry name" value="Ribosomal_uS8_sf"/>
</dbReference>
<name>A0A7V4U438_CALAY</name>
<evidence type="ECO:0000256" key="1">
    <source>
        <dbReference type="ARBA" id="ARBA00006471"/>
    </source>
</evidence>
<dbReference type="Gene3D" id="3.30.1490.10">
    <property type="match status" value="1"/>
</dbReference>
<dbReference type="GO" id="GO:0003735">
    <property type="term" value="F:structural constituent of ribosome"/>
    <property type="evidence" value="ECO:0007669"/>
    <property type="project" value="InterPro"/>
</dbReference>
<dbReference type="InterPro" id="IPR000630">
    <property type="entry name" value="Ribosomal_uS8"/>
</dbReference>
<evidence type="ECO:0000313" key="10">
    <source>
        <dbReference type="EMBL" id="HGY57374.1"/>
    </source>
</evidence>
<evidence type="ECO:0000256" key="4">
    <source>
        <dbReference type="ARBA" id="ARBA00022980"/>
    </source>
</evidence>
<evidence type="ECO:0000256" key="9">
    <source>
        <dbReference type="RuleBase" id="RU003660"/>
    </source>
</evidence>
<evidence type="ECO:0000256" key="5">
    <source>
        <dbReference type="ARBA" id="ARBA00023274"/>
    </source>
</evidence>
<dbReference type="EMBL" id="DRQG01000155">
    <property type="protein sequence ID" value="HGY57374.1"/>
    <property type="molecule type" value="Genomic_DNA"/>
</dbReference>
<protein>
    <recommendedName>
        <fullName evidence="6 8">Small ribosomal subunit protein uS8</fullName>
    </recommendedName>
</protein>
<sequence length="132" mass="15040">MSMSDPIADYLTRIRNGLHAGLKHVDIPSSKIKRKISRILLQQGFIKKYIILDDGKQGIIRIWLKYDENKDPVIHEIKRISTPGKRQYVSVDELPRVKNNMGIAILTTPNGVITAREAKRQNVGGEVICHVW</sequence>
<dbReference type="FunFam" id="3.30.1490.10:FF:000001">
    <property type="entry name" value="30S ribosomal protein S8"/>
    <property type="match status" value="1"/>
</dbReference>
<dbReference type="Pfam" id="PF00410">
    <property type="entry name" value="Ribosomal_S8"/>
    <property type="match status" value="1"/>
</dbReference>
<dbReference type="Proteomes" id="UP000885779">
    <property type="component" value="Unassembled WGS sequence"/>
</dbReference>
<evidence type="ECO:0000256" key="7">
    <source>
        <dbReference type="ARBA" id="ARBA00046740"/>
    </source>
</evidence>
<keyword evidence="2 8" id="KW-0699">rRNA-binding</keyword>
<dbReference type="Gene3D" id="3.30.1370.30">
    <property type="match status" value="1"/>
</dbReference>
<dbReference type="InterPro" id="IPR047863">
    <property type="entry name" value="Ribosomal_uS8_CS"/>
</dbReference>
<keyword evidence="3 8" id="KW-0694">RNA-binding</keyword>
<comment type="subunit">
    <text evidence="7 8">Part of the 30S ribosomal subunit. Contacts proteins S5 and S12.</text>
</comment>
<dbReference type="HAMAP" id="MF_01302_B">
    <property type="entry name" value="Ribosomal_uS8_B"/>
    <property type="match status" value="1"/>
</dbReference>
<gene>
    <name evidence="8" type="primary">rpsH</name>
    <name evidence="10" type="ORF">ENK44_16820</name>
</gene>
<dbReference type="GO" id="GO:0006412">
    <property type="term" value="P:translation"/>
    <property type="evidence" value="ECO:0007669"/>
    <property type="project" value="UniProtKB-UniRule"/>
</dbReference>
<proteinExistence type="inferred from homology"/>
<dbReference type="PROSITE" id="PS00053">
    <property type="entry name" value="RIBOSOMAL_S8"/>
    <property type="match status" value="1"/>
</dbReference>
<dbReference type="NCBIfam" id="NF001109">
    <property type="entry name" value="PRK00136.1"/>
    <property type="match status" value="1"/>
</dbReference>
<dbReference type="AlphaFoldDB" id="A0A7V4U438"/>
<dbReference type="FunFam" id="3.30.1370.30:FF:000002">
    <property type="entry name" value="30S ribosomal protein S8"/>
    <property type="match status" value="1"/>
</dbReference>
<keyword evidence="5 8" id="KW-0687">Ribonucleoprotein</keyword>
<evidence type="ECO:0000256" key="8">
    <source>
        <dbReference type="HAMAP-Rule" id="MF_01302"/>
    </source>
</evidence>
<dbReference type="SUPFAM" id="SSF56047">
    <property type="entry name" value="Ribosomal protein S8"/>
    <property type="match status" value="1"/>
</dbReference>
<organism evidence="10">
    <name type="scientific">Caldithrix abyssi</name>
    <dbReference type="NCBI Taxonomy" id="187145"/>
    <lineage>
        <taxon>Bacteria</taxon>
        <taxon>Pseudomonadati</taxon>
        <taxon>Calditrichota</taxon>
        <taxon>Calditrichia</taxon>
        <taxon>Calditrichales</taxon>
        <taxon>Calditrichaceae</taxon>
        <taxon>Caldithrix</taxon>
    </lineage>
</organism>
<dbReference type="GO" id="GO:1990904">
    <property type="term" value="C:ribonucleoprotein complex"/>
    <property type="evidence" value="ECO:0007669"/>
    <property type="project" value="UniProtKB-KW"/>
</dbReference>
<reference evidence="10" key="1">
    <citation type="journal article" date="2020" name="mSystems">
        <title>Genome- and Community-Level Interaction Insights into Carbon Utilization and Element Cycling Functions of Hydrothermarchaeota in Hydrothermal Sediment.</title>
        <authorList>
            <person name="Zhou Z."/>
            <person name="Liu Y."/>
            <person name="Xu W."/>
            <person name="Pan J."/>
            <person name="Luo Z.H."/>
            <person name="Li M."/>
        </authorList>
    </citation>
    <scope>NUCLEOTIDE SEQUENCE [LARGE SCALE GENOMIC DNA]</scope>
    <source>
        <strain evidence="10">HyVt-577</strain>
    </source>
</reference>
<comment type="similarity">
    <text evidence="1 8 9">Belongs to the universal ribosomal protein uS8 family.</text>
</comment>
<evidence type="ECO:0000256" key="3">
    <source>
        <dbReference type="ARBA" id="ARBA00022884"/>
    </source>
</evidence>
<dbReference type="PANTHER" id="PTHR11758">
    <property type="entry name" value="40S RIBOSOMAL PROTEIN S15A"/>
    <property type="match status" value="1"/>
</dbReference>
<evidence type="ECO:0000256" key="6">
    <source>
        <dbReference type="ARBA" id="ARBA00035258"/>
    </source>
</evidence>
<dbReference type="GO" id="GO:0005737">
    <property type="term" value="C:cytoplasm"/>
    <property type="evidence" value="ECO:0007669"/>
    <property type="project" value="UniProtKB-ARBA"/>
</dbReference>
<evidence type="ECO:0000256" key="2">
    <source>
        <dbReference type="ARBA" id="ARBA00022730"/>
    </source>
</evidence>
<comment type="caution">
    <text evidence="10">The sequence shown here is derived from an EMBL/GenBank/DDBJ whole genome shotgun (WGS) entry which is preliminary data.</text>
</comment>
<comment type="function">
    <text evidence="8">One of the primary rRNA binding proteins, it binds directly to 16S rRNA central domain where it helps coordinate assembly of the platform of the 30S subunit.</text>
</comment>
<keyword evidence="4 8" id="KW-0689">Ribosomal protein</keyword>
<dbReference type="GO" id="GO:0019843">
    <property type="term" value="F:rRNA binding"/>
    <property type="evidence" value="ECO:0007669"/>
    <property type="project" value="UniProtKB-UniRule"/>
</dbReference>
<dbReference type="GO" id="GO:0005840">
    <property type="term" value="C:ribosome"/>
    <property type="evidence" value="ECO:0007669"/>
    <property type="project" value="UniProtKB-KW"/>
</dbReference>